<comment type="caution">
    <text evidence="2">The sequence shown here is derived from an EMBL/GenBank/DDBJ whole genome shotgun (WGS) entry which is preliminary data.</text>
</comment>
<evidence type="ECO:0000313" key="2">
    <source>
        <dbReference type="EMBL" id="MFD1094117.1"/>
    </source>
</evidence>
<feature type="chain" id="PRO_5046990787" evidence="1">
    <location>
        <begin position="19"/>
        <end position="633"/>
    </location>
</feature>
<dbReference type="InterPro" id="IPR025631">
    <property type="entry name" value="Porin_10"/>
</dbReference>
<proteinExistence type="predicted"/>
<dbReference type="RefSeq" id="WP_380741686.1">
    <property type="nucleotide sequence ID" value="NZ_JBHTLI010000001.1"/>
</dbReference>
<keyword evidence="3" id="KW-1185">Reference proteome</keyword>
<keyword evidence="1" id="KW-0732">Signal</keyword>
<reference evidence="3" key="1">
    <citation type="journal article" date="2019" name="Int. J. Syst. Evol. Microbiol.">
        <title>The Global Catalogue of Microorganisms (GCM) 10K type strain sequencing project: providing services to taxonomists for standard genome sequencing and annotation.</title>
        <authorList>
            <consortium name="The Broad Institute Genomics Platform"/>
            <consortium name="The Broad Institute Genome Sequencing Center for Infectious Disease"/>
            <person name="Wu L."/>
            <person name="Ma J."/>
        </authorList>
    </citation>
    <scope>NUCLEOTIDE SEQUENCE [LARGE SCALE GENOMIC DNA]</scope>
    <source>
        <strain evidence="3">CCUG 64793</strain>
    </source>
</reference>
<evidence type="ECO:0000313" key="3">
    <source>
        <dbReference type="Proteomes" id="UP001597131"/>
    </source>
</evidence>
<dbReference type="EMBL" id="JBHTLI010000001">
    <property type="protein sequence ID" value="MFD1094117.1"/>
    <property type="molecule type" value="Genomic_DNA"/>
</dbReference>
<dbReference type="Proteomes" id="UP001597131">
    <property type="component" value="Unassembled WGS sequence"/>
</dbReference>
<dbReference type="SUPFAM" id="SSF56935">
    <property type="entry name" value="Porins"/>
    <property type="match status" value="1"/>
</dbReference>
<gene>
    <name evidence="2" type="ORF">ACFQ3Q_00005</name>
</gene>
<dbReference type="Pfam" id="PF14121">
    <property type="entry name" value="Porin_10"/>
    <property type="match status" value="1"/>
</dbReference>
<sequence>MEKLLIIVFLLCCTLLQAQPGDPAAMGNVDTGKKDTIKPPIQDYKIISVSNDTTFVDTSLTIQKDYKFNYLRKDNFELLPFSNTGQTYNSLSYKSEPESVFPDFGAGARHFNFMEVGDIYYYRVPTPLTELYFKTVPEQGQQLDAFFTINTSDRFNFSVAYKGVRALGKYQHQLTSTGNFRFTLNYQSKNNRYQAKAHFVSQDLMNEENGGLSQQAIQQYVDKEPEFEDRSVLEVRYQDAQSTLYGKRFYLDHKYRLTGGETGKGFSVGHIFRFDYKKYDFQQSSAKPQIYGDAFETSNLRDVVRLESLYNEAFVSFDNSVLGKLKLNAGFRTYNYGYNTIYEQEEGRIENRLKGNVFNVGGSYSKQLGGFALDADASLNLGDDFSGNYIRVNAGYSFNEDNKIDFGLKQSSRLPDFNFLLYQSDYISYNWQNDFDNINSQEIYGELKTRRFGSLSAQLSQIQDYAYFGLNEEGMVKPYQYSGQVRYFKAKAEKGFDLGLFGVDNTLMYQNVLDGKDVLNVPQFVTRNSLYYKDHWFQKALYLQTGFTFKYFTQYNMNAYDPVLAEFYVQNAAEYGDYPVVDFFFNAKVDQARIFFKLQHVNSLIQGNNNFTAPGYPYADFLIRFGLVWNFFM</sequence>
<evidence type="ECO:0000256" key="1">
    <source>
        <dbReference type="SAM" id="SignalP"/>
    </source>
</evidence>
<protein>
    <submittedName>
        <fullName evidence="2">Porin</fullName>
    </submittedName>
</protein>
<organism evidence="2 3">
    <name type="scientific">Salegentibacter chungangensis</name>
    <dbReference type="NCBI Taxonomy" id="1335724"/>
    <lineage>
        <taxon>Bacteria</taxon>
        <taxon>Pseudomonadati</taxon>
        <taxon>Bacteroidota</taxon>
        <taxon>Flavobacteriia</taxon>
        <taxon>Flavobacteriales</taxon>
        <taxon>Flavobacteriaceae</taxon>
        <taxon>Salegentibacter</taxon>
    </lineage>
</organism>
<accession>A0ABW3NLH9</accession>
<name>A0ABW3NLH9_9FLAO</name>
<feature type="signal peptide" evidence="1">
    <location>
        <begin position="1"/>
        <end position="18"/>
    </location>
</feature>